<dbReference type="Pfam" id="PF08240">
    <property type="entry name" value="ADH_N"/>
    <property type="match status" value="1"/>
</dbReference>
<sequence>MARVVRFDELGGPEVLKIEDWRLPAPGPGEVAVRVEAIGLNRAEALFRAGTYYYQPTLPGSRLGYEAAGSVTAVGPGVTEVAAGDPVLTGPGIEMSAQGVYADRIVLPATSVLRRPGGLDPVRGAAAWMTYSTAYGGLLETGGLRPGDHVLITAASSGVGLAAVQVAARIGAIPIAVTRSPGKAALLRANGAAEVIVDGPADVPETARKVTGGSGVALIFDPIGGPGLAALGTAAAENGTVVVYGWLGGAAMTLPLNWPLTVRGYANPQLSGTPDGRRRMWHFLDAGVRDGSLRPVVAEVFEGLERVGDAHRLMETNGHAGKIVVTV</sequence>
<feature type="domain" description="Enoyl reductase (ER)" evidence="2">
    <location>
        <begin position="11"/>
        <end position="325"/>
    </location>
</feature>
<dbReference type="Gene3D" id="3.40.50.720">
    <property type="entry name" value="NAD(P)-binding Rossmann-like Domain"/>
    <property type="match status" value="1"/>
</dbReference>
<dbReference type="Gene3D" id="3.90.180.10">
    <property type="entry name" value="Medium-chain alcohol dehydrogenases, catalytic domain"/>
    <property type="match status" value="1"/>
</dbReference>
<accession>A0ABM7M5X1</accession>
<organism evidence="3 4">
    <name type="scientific">Actinoplanes ianthinogenes</name>
    <dbReference type="NCBI Taxonomy" id="122358"/>
    <lineage>
        <taxon>Bacteria</taxon>
        <taxon>Bacillati</taxon>
        <taxon>Actinomycetota</taxon>
        <taxon>Actinomycetes</taxon>
        <taxon>Micromonosporales</taxon>
        <taxon>Micromonosporaceae</taxon>
        <taxon>Actinoplanes</taxon>
    </lineage>
</organism>
<gene>
    <name evidence="3" type="ORF">Aiant_76990</name>
</gene>
<dbReference type="InterPro" id="IPR013154">
    <property type="entry name" value="ADH-like_N"/>
</dbReference>
<dbReference type="InterPro" id="IPR011032">
    <property type="entry name" value="GroES-like_sf"/>
</dbReference>
<keyword evidence="1" id="KW-0521">NADP</keyword>
<name>A0ABM7M5X1_9ACTN</name>
<dbReference type="InterPro" id="IPR020843">
    <property type="entry name" value="ER"/>
</dbReference>
<dbReference type="SUPFAM" id="SSF50129">
    <property type="entry name" value="GroES-like"/>
    <property type="match status" value="1"/>
</dbReference>
<dbReference type="InterPro" id="IPR036291">
    <property type="entry name" value="NAD(P)-bd_dom_sf"/>
</dbReference>
<protein>
    <submittedName>
        <fullName evidence="3">NADPH:quinone reductase</fullName>
    </submittedName>
</protein>
<dbReference type="SUPFAM" id="SSF51735">
    <property type="entry name" value="NAD(P)-binding Rossmann-fold domains"/>
    <property type="match status" value="1"/>
</dbReference>
<dbReference type="InterPro" id="IPR051603">
    <property type="entry name" value="Zinc-ADH_QOR/CCCR"/>
</dbReference>
<evidence type="ECO:0000313" key="3">
    <source>
        <dbReference type="EMBL" id="BCJ47042.1"/>
    </source>
</evidence>
<evidence type="ECO:0000313" key="4">
    <source>
        <dbReference type="Proteomes" id="UP000676967"/>
    </source>
</evidence>
<dbReference type="Proteomes" id="UP000676967">
    <property type="component" value="Chromosome"/>
</dbReference>
<proteinExistence type="predicted"/>
<dbReference type="PANTHER" id="PTHR44154:SF1">
    <property type="entry name" value="QUINONE OXIDOREDUCTASE"/>
    <property type="match status" value="1"/>
</dbReference>
<dbReference type="InterPro" id="IPR013149">
    <property type="entry name" value="ADH-like_C"/>
</dbReference>
<evidence type="ECO:0000259" key="2">
    <source>
        <dbReference type="SMART" id="SM00829"/>
    </source>
</evidence>
<dbReference type="Pfam" id="PF00107">
    <property type="entry name" value="ADH_zinc_N"/>
    <property type="match status" value="1"/>
</dbReference>
<dbReference type="CDD" id="cd08268">
    <property type="entry name" value="MDR2"/>
    <property type="match status" value="1"/>
</dbReference>
<evidence type="ECO:0000256" key="1">
    <source>
        <dbReference type="ARBA" id="ARBA00022857"/>
    </source>
</evidence>
<dbReference type="SMART" id="SM00829">
    <property type="entry name" value="PKS_ER"/>
    <property type="match status" value="1"/>
</dbReference>
<keyword evidence="4" id="KW-1185">Reference proteome</keyword>
<dbReference type="PANTHER" id="PTHR44154">
    <property type="entry name" value="QUINONE OXIDOREDUCTASE"/>
    <property type="match status" value="1"/>
</dbReference>
<dbReference type="EMBL" id="AP023356">
    <property type="protein sequence ID" value="BCJ47042.1"/>
    <property type="molecule type" value="Genomic_DNA"/>
</dbReference>
<reference evidence="3 4" key="1">
    <citation type="submission" date="2020-08" db="EMBL/GenBank/DDBJ databases">
        <title>Whole genome shotgun sequence of Actinoplanes ianthinogenes NBRC 13996.</title>
        <authorList>
            <person name="Komaki H."/>
            <person name="Tamura T."/>
        </authorList>
    </citation>
    <scope>NUCLEOTIDE SEQUENCE [LARGE SCALE GENOMIC DNA]</scope>
    <source>
        <strain evidence="3 4">NBRC 13996</strain>
    </source>
</reference>